<dbReference type="InterPro" id="IPR036291">
    <property type="entry name" value="NAD(P)-bd_dom_sf"/>
</dbReference>
<organism evidence="4 5">
    <name type="scientific">Candidatus Entotheonella gemina</name>
    <dbReference type="NCBI Taxonomy" id="1429439"/>
    <lineage>
        <taxon>Bacteria</taxon>
        <taxon>Pseudomonadati</taxon>
        <taxon>Nitrospinota/Tectimicrobiota group</taxon>
        <taxon>Candidatus Tectimicrobiota</taxon>
        <taxon>Candidatus Entotheonellia</taxon>
        <taxon>Candidatus Entotheonellales</taxon>
        <taxon>Candidatus Entotheonellaceae</taxon>
        <taxon>Candidatus Entotheonella</taxon>
    </lineage>
</organism>
<evidence type="ECO:0000313" key="5">
    <source>
        <dbReference type="Proteomes" id="UP000019140"/>
    </source>
</evidence>
<feature type="domain" description="Alcohol dehydrogenase-like N-terminal" evidence="3">
    <location>
        <begin position="28"/>
        <end position="141"/>
    </location>
</feature>
<evidence type="ECO:0000259" key="3">
    <source>
        <dbReference type="Pfam" id="PF08240"/>
    </source>
</evidence>
<gene>
    <name evidence="4" type="ORF">ETSY2_34360</name>
</gene>
<keyword evidence="5" id="KW-1185">Reference proteome</keyword>
<accession>W4LYI1</accession>
<dbReference type="EMBL" id="AZHX01001474">
    <property type="protein sequence ID" value="ETX02995.1"/>
    <property type="molecule type" value="Genomic_DNA"/>
</dbReference>
<dbReference type="GO" id="GO:0016491">
    <property type="term" value="F:oxidoreductase activity"/>
    <property type="evidence" value="ECO:0007669"/>
    <property type="project" value="UniProtKB-KW"/>
</dbReference>
<dbReference type="Gene3D" id="3.40.50.720">
    <property type="entry name" value="NAD(P)-binding Rossmann-like Domain"/>
    <property type="match status" value="1"/>
</dbReference>
<name>W4LYI1_9BACT</name>
<dbReference type="Pfam" id="PF00107">
    <property type="entry name" value="ADH_zinc_N"/>
    <property type="match status" value="1"/>
</dbReference>
<reference evidence="4 5" key="1">
    <citation type="journal article" date="2014" name="Nature">
        <title>An environmental bacterial taxon with a large and distinct metabolic repertoire.</title>
        <authorList>
            <person name="Wilson M.C."/>
            <person name="Mori T."/>
            <person name="Ruckert C."/>
            <person name="Uria A.R."/>
            <person name="Helf M.J."/>
            <person name="Takada K."/>
            <person name="Gernert C."/>
            <person name="Steffens U.A."/>
            <person name="Heycke N."/>
            <person name="Schmitt S."/>
            <person name="Rinke C."/>
            <person name="Helfrich E.J."/>
            <person name="Brachmann A.O."/>
            <person name="Gurgui C."/>
            <person name="Wakimoto T."/>
            <person name="Kracht M."/>
            <person name="Crusemann M."/>
            <person name="Hentschel U."/>
            <person name="Abe I."/>
            <person name="Matsunaga S."/>
            <person name="Kalinowski J."/>
            <person name="Takeyama H."/>
            <person name="Piel J."/>
        </authorList>
    </citation>
    <scope>NUCLEOTIDE SEQUENCE [LARGE SCALE GENOMIC DNA]</scope>
    <source>
        <strain evidence="5">TSY2</strain>
    </source>
</reference>
<feature type="domain" description="Alcohol dehydrogenase-like C-terminal" evidence="2">
    <location>
        <begin position="188"/>
        <end position="324"/>
    </location>
</feature>
<dbReference type="SUPFAM" id="SSF51735">
    <property type="entry name" value="NAD(P)-binding Rossmann-fold domains"/>
    <property type="match status" value="1"/>
</dbReference>
<proteinExistence type="predicted"/>
<dbReference type="InterPro" id="IPR013149">
    <property type="entry name" value="ADH-like_C"/>
</dbReference>
<evidence type="ECO:0000259" key="2">
    <source>
        <dbReference type="Pfam" id="PF00107"/>
    </source>
</evidence>
<sequence length="374" mass="39621">MATGRAAVLDQPMGTFSIEAFQVPDPAPGTVLLRQELAGCCATDAHTYLGMWKAEFPVIMRHENVGVIEAVGSGGALDFNGRELRVGDRVIARSTYCGTCYECRGARQPRNCRNRKVQYGFSSPSTALFSGGYGEYLYLSSPMTTFMLKIDAPPSVAVLHEPLAVAAHAVRKAQPRLGNTVVVQGSGAIGLFTLGLARQAGAARAIVVGGPSERLELAQAFGADAVVNIDELHDPEERVRAVLDETPGRLGADVVYGCVGKSAAWSEGIDYLRDGDGRFLEVGLAGDDGEVGFNPATQLVAKNASFIGALGMADEDSVAAVAMIENKRLPLEHMVSHQLPLERVGEAMDALNGTYLLDGRTAFKIAIAPNGQMP</sequence>
<dbReference type="InterPro" id="IPR013154">
    <property type="entry name" value="ADH-like_N"/>
</dbReference>
<evidence type="ECO:0008006" key="6">
    <source>
        <dbReference type="Google" id="ProtNLM"/>
    </source>
</evidence>
<evidence type="ECO:0000256" key="1">
    <source>
        <dbReference type="ARBA" id="ARBA00023002"/>
    </source>
</evidence>
<evidence type="ECO:0000313" key="4">
    <source>
        <dbReference type="EMBL" id="ETX02995.1"/>
    </source>
</evidence>
<dbReference type="InterPro" id="IPR011032">
    <property type="entry name" value="GroES-like_sf"/>
</dbReference>
<dbReference type="SUPFAM" id="SSF50129">
    <property type="entry name" value="GroES-like"/>
    <property type="match status" value="1"/>
</dbReference>
<dbReference type="Pfam" id="PF08240">
    <property type="entry name" value="ADH_N"/>
    <property type="match status" value="1"/>
</dbReference>
<dbReference type="PANTHER" id="PTHR43401:SF2">
    <property type="entry name" value="L-THREONINE 3-DEHYDROGENASE"/>
    <property type="match status" value="1"/>
</dbReference>
<keyword evidence="1" id="KW-0560">Oxidoreductase</keyword>
<dbReference type="AlphaFoldDB" id="W4LYI1"/>
<dbReference type="HOGENOM" id="CLU_026673_11_0_7"/>
<protein>
    <recommendedName>
        <fullName evidence="6">Enoyl reductase (ER) domain-containing protein</fullName>
    </recommendedName>
</protein>
<dbReference type="InterPro" id="IPR050129">
    <property type="entry name" value="Zn_alcohol_dh"/>
</dbReference>
<dbReference type="Gene3D" id="3.90.180.10">
    <property type="entry name" value="Medium-chain alcohol dehydrogenases, catalytic domain"/>
    <property type="match status" value="1"/>
</dbReference>
<dbReference type="PANTHER" id="PTHR43401">
    <property type="entry name" value="L-THREONINE 3-DEHYDROGENASE"/>
    <property type="match status" value="1"/>
</dbReference>
<dbReference type="Proteomes" id="UP000019140">
    <property type="component" value="Unassembled WGS sequence"/>
</dbReference>
<comment type="caution">
    <text evidence="4">The sequence shown here is derived from an EMBL/GenBank/DDBJ whole genome shotgun (WGS) entry which is preliminary data.</text>
</comment>